<dbReference type="GO" id="GO:0000070">
    <property type="term" value="P:mitotic sister chromatid segregation"/>
    <property type="evidence" value="ECO:0007669"/>
    <property type="project" value="TreeGrafter"/>
</dbReference>
<reference evidence="1" key="1">
    <citation type="submission" date="2023-07" db="EMBL/GenBank/DDBJ databases">
        <title>Chromosome-level genome assembly of Artemia franciscana.</title>
        <authorList>
            <person name="Jo E."/>
        </authorList>
    </citation>
    <scope>NUCLEOTIDE SEQUENCE</scope>
    <source>
        <tissue evidence="1">Whole body</tissue>
    </source>
</reference>
<evidence type="ECO:0008006" key="3">
    <source>
        <dbReference type="Google" id="ProtNLM"/>
    </source>
</evidence>
<evidence type="ECO:0000313" key="1">
    <source>
        <dbReference type="EMBL" id="KAK2718720.1"/>
    </source>
</evidence>
<dbReference type="SUPFAM" id="SSF48371">
    <property type="entry name" value="ARM repeat"/>
    <property type="match status" value="1"/>
</dbReference>
<dbReference type="GO" id="GO:0005634">
    <property type="term" value="C:nucleus"/>
    <property type="evidence" value="ECO:0007669"/>
    <property type="project" value="InterPro"/>
</dbReference>
<dbReference type="AlphaFoldDB" id="A0AA88HVA3"/>
<name>A0AA88HVA3_ARTSF</name>
<organism evidence="1 2">
    <name type="scientific">Artemia franciscana</name>
    <name type="common">Brine shrimp</name>
    <name type="synonym">Artemia sanfranciscana</name>
    <dbReference type="NCBI Taxonomy" id="6661"/>
    <lineage>
        <taxon>Eukaryota</taxon>
        <taxon>Metazoa</taxon>
        <taxon>Ecdysozoa</taxon>
        <taxon>Arthropoda</taxon>
        <taxon>Crustacea</taxon>
        <taxon>Branchiopoda</taxon>
        <taxon>Anostraca</taxon>
        <taxon>Artemiidae</taxon>
        <taxon>Artemia</taxon>
    </lineage>
</organism>
<evidence type="ECO:0000313" key="2">
    <source>
        <dbReference type="Proteomes" id="UP001187531"/>
    </source>
</evidence>
<dbReference type="Gene3D" id="1.25.10.10">
    <property type="entry name" value="Leucine-rich Repeat Variant"/>
    <property type="match status" value="1"/>
</dbReference>
<gene>
    <name evidence="1" type="ORF">QYM36_005898</name>
</gene>
<dbReference type="GO" id="GO:0000796">
    <property type="term" value="C:condensin complex"/>
    <property type="evidence" value="ECO:0007669"/>
    <property type="project" value="TreeGrafter"/>
</dbReference>
<feature type="non-terminal residue" evidence="1">
    <location>
        <position position="770"/>
    </location>
</feature>
<dbReference type="InterPro" id="IPR016024">
    <property type="entry name" value="ARM-type_fold"/>
</dbReference>
<accession>A0AA88HVA3</accession>
<dbReference type="Proteomes" id="UP001187531">
    <property type="component" value="Unassembled WGS sequence"/>
</dbReference>
<dbReference type="Pfam" id="PF12422">
    <property type="entry name" value="Condensin2nSMC"/>
    <property type="match status" value="1"/>
</dbReference>
<proteinExistence type="predicted"/>
<comment type="caution">
    <text evidence="1">The sequence shown here is derived from an EMBL/GenBank/DDBJ whole genome shotgun (WGS) entry which is preliminary data.</text>
</comment>
<sequence length="770" mass="87179">MELILCTWGPALAHYLDQLQLASASLHENDVDPNLPASQKSVIEDAVLLFTKVQLISLWEKLHNWTEEIFSGVEGNEVELISDEQKNLLNAVVDTGFLFAEVLDLTSIPEGLVQCVTFLNSKLLCKVLTGSVLSRLWALRRLITTLDLFEAKNTNIKEALLASFESSRYLNVNDGRKFLIYMMCKDVNFGVLMHESFKLKIPYCTLEECSALGEVYFKAWKHAEEEDKPILEEKCIQFLMDHGLVASRSKIDGSRRSMADICFTILHAIHGNAKSKNELSMIRRLYAPILWRTLQAPNHIARMNATRIFCDIFPVRGDNDRETEEFIKKQYSILLGLLKDGIPAVRKEAIKGTCIVLKTHWDMVSASFLNNSMAQLAFLAFDSTSWEVRAEVIHGIGVILENPLSHEFFSKFLPDLKTVLHDINQGVREAFIDLLLSLTSLRTIKWWNISDVTNILHRLAAESSERLCIKLVKLVHPSLFPDNKSDDEMLNRAMTFVGISPSAMLKIFRYASKFVHLDTLFRVVILLVRCLRRHVKQEKKKLEETDASTAGADGESAKTDESALSHEEALVIIDIVAVAVYVNIADLYEKGSEQLIELRKHFGATAGLFLTYFKHSSSDVKILVFIYSLLGSSSRWTHMCGFAFKAIREMADSAQEADYGYLVDALCNWKRGDEILDLALEWISVAFTQNLETSVSKGRRSKKKKKEVDGGDDYNSVKKVRFGKVDNPKPLLGVRIVGHMLKNKSDKDHVLKKYKKELKSFANGFSRVLV</sequence>
<dbReference type="InterPro" id="IPR024741">
    <property type="entry name" value="Condensin2_G2"/>
</dbReference>
<dbReference type="PANTHER" id="PTHR16199">
    <property type="entry name" value="CONDENSIN-2 COMPLEX SUBUNIT G2"/>
    <property type="match status" value="1"/>
</dbReference>
<protein>
    <recommendedName>
        <fullName evidence="3">Condensin-2 complex subunit G2</fullName>
    </recommendedName>
</protein>
<dbReference type="EMBL" id="JAVRJZ010000009">
    <property type="protein sequence ID" value="KAK2718720.1"/>
    <property type="molecule type" value="Genomic_DNA"/>
</dbReference>
<dbReference type="PANTHER" id="PTHR16199:SF4">
    <property type="entry name" value="CONDENSIN-2 COMPLEX SUBUNIT G2"/>
    <property type="match status" value="1"/>
</dbReference>
<keyword evidence="2" id="KW-1185">Reference proteome</keyword>
<dbReference type="InterPro" id="IPR011989">
    <property type="entry name" value="ARM-like"/>
</dbReference>